<dbReference type="CDD" id="cd10336">
    <property type="entry name" value="SLC6sbd_Tyt1-Like"/>
    <property type="match status" value="1"/>
</dbReference>
<feature type="transmembrane region" description="Helical" evidence="6">
    <location>
        <begin position="222"/>
        <end position="247"/>
    </location>
</feature>
<organism evidence="7 8">
    <name type="scientific">Azonexus hydrophilus</name>
    <dbReference type="NCBI Taxonomy" id="418702"/>
    <lineage>
        <taxon>Bacteria</taxon>
        <taxon>Pseudomonadati</taxon>
        <taxon>Pseudomonadota</taxon>
        <taxon>Betaproteobacteria</taxon>
        <taxon>Rhodocyclales</taxon>
        <taxon>Azonexaceae</taxon>
        <taxon>Azonexus</taxon>
    </lineage>
</organism>
<evidence type="ECO:0000256" key="4">
    <source>
        <dbReference type="ARBA" id="ARBA00022989"/>
    </source>
</evidence>
<dbReference type="GO" id="GO:0016020">
    <property type="term" value="C:membrane"/>
    <property type="evidence" value="ECO:0007669"/>
    <property type="project" value="UniProtKB-SubCell"/>
</dbReference>
<feature type="transmembrane region" description="Helical" evidence="6">
    <location>
        <begin position="153"/>
        <end position="173"/>
    </location>
</feature>
<dbReference type="InterPro" id="IPR047218">
    <property type="entry name" value="YocR/YhdH-like"/>
</dbReference>
<feature type="transmembrane region" description="Helical" evidence="6">
    <location>
        <begin position="96"/>
        <end position="120"/>
    </location>
</feature>
<feature type="transmembrane region" description="Helical" evidence="6">
    <location>
        <begin position="427"/>
        <end position="451"/>
    </location>
</feature>
<keyword evidence="3 6" id="KW-0812">Transmembrane</keyword>
<dbReference type="InterPro" id="IPR037272">
    <property type="entry name" value="SNS_sf"/>
</dbReference>
<dbReference type="RefSeq" id="WP_076093085.1">
    <property type="nucleotide sequence ID" value="NZ_MTHD01000002.1"/>
</dbReference>
<accession>A0A1R1I7N7</accession>
<dbReference type="InterPro" id="IPR000175">
    <property type="entry name" value="Na/ntran_symport"/>
</dbReference>
<keyword evidence="2" id="KW-0813">Transport</keyword>
<feature type="transmembrane region" description="Helical" evidence="6">
    <location>
        <begin position="12"/>
        <end position="33"/>
    </location>
</feature>
<feature type="transmembrane region" description="Helical" evidence="6">
    <location>
        <begin position="185"/>
        <end position="210"/>
    </location>
</feature>
<dbReference type="OrthoDB" id="9762833at2"/>
<comment type="caution">
    <text evidence="7">The sequence shown here is derived from an EMBL/GenBank/DDBJ whole genome shotgun (WGS) entry which is preliminary data.</text>
</comment>
<keyword evidence="5 6" id="KW-0472">Membrane</keyword>
<reference evidence="7 8" key="1">
    <citation type="submission" date="2016-10" db="EMBL/GenBank/DDBJ databases">
        <title>Alkaliphiles isolated from bioreactors.</title>
        <authorList>
            <person name="Salah Z."/>
            <person name="Rout S.P."/>
            <person name="Humphreys P.N."/>
        </authorList>
    </citation>
    <scope>NUCLEOTIDE SEQUENCE [LARGE SCALE GENOMIC DNA]</scope>
    <source>
        <strain evidence="7 8">ZS02</strain>
    </source>
</reference>
<dbReference type="STRING" id="418702.BJN45_06020"/>
<dbReference type="PANTHER" id="PTHR42948:SF1">
    <property type="entry name" value="TRANSPORTER"/>
    <property type="match status" value="1"/>
</dbReference>
<evidence type="ECO:0000256" key="6">
    <source>
        <dbReference type="SAM" id="Phobius"/>
    </source>
</evidence>
<dbReference type="PRINTS" id="PR00176">
    <property type="entry name" value="NANEUSMPORT"/>
</dbReference>
<dbReference type="SUPFAM" id="SSF161070">
    <property type="entry name" value="SNF-like"/>
    <property type="match status" value="1"/>
</dbReference>
<evidence type="ECO:0000256" key="5">
    <source>
        <dbReference type="ARBA" id="ARBA00023136"/>
    </source>
</evidence>
<keyword evidence="8" id="KW-1185">Reference proteome</keyword>
<comment type="subcellular location">
    <subcellularLocation>
        <location evidence="1">Membrane</location>
        <topology evidence="1">Multi-pass membrane protein</topology>
    </subcellularLocation>
</comment>
<evidence type="ECO:0000256" key="2">
    <source>
        <dbReference type="ARBA" id="ARBA00022448"/>
    </source>
</evidence>
<dbReference type="EMBL" id="MTHD01000002">
    <property type="protein sequence ID" value="OMG54741.1"/>
    <property type="molecule type" value="Genomic_DNA"/>
</dbReference>
<name>A0A1R1I7N7_9RHOO</name>
<dbReference type="NCBIfam" id="NF037979">
    <property type="entry name" value="Na_transp"/>
    <property type="match status" value="1"/>
</dbReference>
<evidence type="ECO:0000256" key="3">
    <source>
        <dbReference type="ARBA" id="ARBA00022692"/>
    </source>
</evidence>
<dbReference type="Proteomes" id="UP000187526">
    <property type="component" value="Unassembled WGS sequence"/>
</dbReference>
<evidence type="ECO:0000256" key="1">
    <source>
        <dbReference type="ARBA" id="ARBA00004141"/>
    </source>
</evidence>
<protein>
    <submittedName>
        <fullName evidence="7">Sodium-dependent transporter</fullName>
    </submittedName>
</protein>
<feature type="transmembrane region" description="Helical" evidence="6">
    <location>
        <begin position="305"/>
        <end position="328"/>
    </location>
</feature>
<evidence type="ECO:0000313" key="8">
    <source>
        <dbReference type="Proteomes" id="UP000187526"/>
    </source>
</evidence>
<dbReference type="AlphaFoldDB" id="A0A1R1I7N7"/>
<dbReference type="Pfam" id="PF00209">
    <property type="entry name" value="SNF"/>
    <property type="match status" value="2"/>
</dbReference>
<dbReference type="PROSITE" id="PS50267">
    <property type="entry name" value="NA_NEUROTRAN_SYMP_3"/>
    <property type="match status" value="1"/>
</dbReference>
<keyword evidence="4 6" id="KW-1133">Transmembrane helix</keyword>
<gene>
    <name evidence="7" type="ORF">BJN45_06020</name>
</gene>
<feature type="transmembrane region" description="Helical" evidence="6">
    <location>
        <begin position="388"/>
        <end position="407"/>
    </location>
</feature>
<dbReference type="PANTHER" id="PTHR42948">
    <property type="entry name" value="TRANSPORTER"/>
    <property type="match status" value="1"/>
</dbReference>
<feature type="transmembrane region" description="Helical" evidence="6">
    <location>
        <begin position="45"/>
        <end position="65"/>
    </location>
</feature>
<evidence type="ECO:0000313" key="7">
    <source>
        <dbReference type="EMBL" id="OMG54741.1"/>
    </source>
</evidence>
<proteinExistence type="predicted"/>
<sequence>MSEQAQTARAHWSGRWAFFLVTVGSAVGLGNIWKFPYMTGSNGGSAFVLVYLCCILGIGVPLLMAESMLGRRGQGSPVGSMRVLADEAGATRLWQVIGYIGIVGAFLILSFYSVVAGWVLDYTWQAAEGFKALPKEAFAEAFGALLASPGRLIFWHTVFMAMSALVVLGGVTGGIERANKIMMPALFGILVFLVGYGAVAADLPAAWRFLFHFDPSAINRSVLFAAMGHAFFTLSLGMGAIITYGSYLERDVSIPRTGLAIAGADTLVALLAGLAIFSIVFAQGLEPAAGPGLILQTLPLAFSQMPGGHAVGLLFFVLVVFAAWTSAISLLEPGVSLLNERFDMGRKQAVVVLCSGVWLLGIAVALSFNDWSGFTLFGLGLFDFLDTLTTKIMMPLAGLLIALFAGWTMKRAHVFDEIRMGSRVFVLWYNVVRYLSPVAIVIIFLNVVGVIG</sequence>
<feature type="transmembrane region" description="Helical" evidence="6">
    <location>
        <begin position="349"/>
        <end position="368"/>
    </location>
</feature>
<feature type="transmembrane region" description="Helical" evidence="6">
    <location>
        <begin position="259"/>
        <end position="285"/>
    </location>
</feature>